<evidence type="ECO:0008006" key="14">
    <source>
        <dbReference type="Google" id="ProtNLM"/>
    </source>
</evidence>
<feature type="chain" id="PRO_5046184856" description="Glycoside hydrolase/deacetylase" evidence="9">
    <location>
        <begin position="23"/>
        <end position="425"/>
    </location>
</feature>
<evidence type="ECO:0000256" key="5">
    <source>
        <dbReference type="ARBA" id="ARBA00022801"/>
    </source>
</evidence>
<feature type="disulfide bond" evidence="7">
    <location>
        <begin position="183"/>
        <end position="197"/>
    </location>
</feature>
<name>A0ABR2W0Y1_9FUNG</name>
<feature type="disulfide bond" evidence="7">
    <location>
        <begin position="63"/>
        <end position="67"/>
    </location>
</feature>
<comment type="cofactor">
    <cofactor evidence="1">
        <name>Co(2+)</name>
        <dbReference type="ChEBI" id="CHEBI:48828"/>
    </cofactor>
</comment>
<keyword evidence="4 9" id="KW-0732">Signal</keyword>
<dbReference type="PANTHER" id="PTHR46471:SF2">
    <property type="entry name" value="CHITIN DEACETYLASE-RELATED"/>
    <property type="match status" value="1"/>
</dbReference>
<evidence type="ECO:0000256" key="4">
    <source>
        <dbReference type="ARBA" id="ARBA00022729"/>
    </source>
</evidence>
<dbReference type="PROSITE" id="PS00026">
    <property type="entry name" value="CHIT_BIND_I_1"/>
    <property type="match status" value="1"/>
</dbReference>
<dbReference type="Pfam" id="PF01522">
    <property type="entry name" value="Polysacc_deac_1"/>
    <property type="match status" value="1"/>
</dbReference>
<dbReference type="EMBL" id="JASJQH010007197">
    <property type="protein sequence ID" value="KAK9712788.1"/>
    <property type="molecule type" value="Genomic_DNA"/>
</dbReference>
<dbReference type="InterPro" id="IPR001002">
    <property type="entry name" value="Chitin-bd_1"/>
</dbReference>
<evidence type="ECO:0000256" key="7">
    <source>
        <dbReference type="PROSITE-ProRule" id="PRU00261"/>
    </source>
</evidence>
<dbReference type="Gene3D" id="3.20.20.370">
    <property type="entry name" value="Glycoside hydrolase/deacetylase"/>
    <property type="match status" value="1"/>
</dbReference>
<dbReference type="InterPro" id="IPR011330">
    <property type="entry name" value="Glyco_hydro/deAcase_b/a-brl"/>
</dbReference>
<dbReference type="InterPro" id="IPR018371">
    <property type="entry name" value="Chitin-binding_1_CS"/>
</dbReference>
<dbReference type="SMART" id="SM00270">
    <property type="entry name" value="ChtBD1"/>
    <property type="match status" value="3"/>
</dbReference>
<evidence type="ECO:0000259" key="11">
    <source>
        <dbReference type="PROSITE" id="PS51677"/>
    </source>
</evidence>
<keyword evidence="2 7" id="KW-0147">Chitin-binding</keyword>
<feature type="disulfide bond" evidence="7">
    <location>
        <begin position="45"/>
        <end position="59"/>
    </location>
</feature>
<comment type="caution">
    <text evidence="7">Lacks conserved residue(s) required for the propagation of feature annotation.</text>
</comment>
<dbReference type="PROSITE" id="PS50941">
    <property type="entry name" value="CHIT_BIND_I_2"/>
    <property type="match status" value="2"/>
</dbReference>
<feature type="compositionally biased region" description="Low complexity" evidence="8">
    <location>
        <begin position="72"/>
        <end position="91"/>
    </location>
</feature>
<reference evidence="12 13" key="1">
    <citation type="submission" date="2023-04" db="EMBL/GenBank/DDBJ databases">
        <title>Genome of Basidiobolus ranarum AG-B5.</title>
        <authorList>
            <person name="Stajich J.E."/>
            <person name="Carter-House D."/>
            <person name="Gryganskyi A."/>
        </authorList>
    </citation>
    <scope>NUCLEOTIDE SEQUENCE [LARGE SCALE GENOMIC DNA]</scope>
    <source>
        <strain evidence="12 13">AG-B5</strain>
    </source>
</reference>
<gene>
    <name evidence="12" type="ORF">K7432_006900</name>
</gene>
<dbReference type="SUPFAM" id="SSF88713">
    <property type="entry name" value="Glycoside hydrolase/deacetylase"/>
    <property type="match status" value="1"/>
</dbReference>
<dbReference type="Pfam" id="PF00187">
    <property type="entry name" value="Chitin_bind_1"/>
    <property type="match status" value="3"/>
</dbReference>
<dbReference type="SUPFAM" id="SSF57016">
    <property type="entry name" value="Plant lectins/antimicrobial peptides"/>
    <property type="match status" value="3"/>
</dbReference>
<feature type="domain" description="NodB homology" evidence="11">
    <location>
        <begin position="228"/>
        <end position="414"/>
    </location>
</feature>
<dbReference type="InterPro" id="IPR002509">
    <property type="entry name" value="NODB_dom"/>
</dbReference>
<evidence type="ECO:0000256" key="2">
    <source>
        <dbReference type="ARBA" id="ARBA00022669"/>
    </source>
</evidence>
<dbReference type="PANTHER" id="PTHR46471">
    <property type="entry name" value="CHITIN DEACETYLASE"/>
    <property type="match status" value="1"/>
</dbReference>
<dbReference type="InterPro" id="IPR036861">
    <property type="entry name" value="Endochitinase-like_sf"/>
</dbReference>
<evidence type="ECO:0000259" key="10">
    <source>
        <dbReference type="PROSITE" id="PS50941"/>
    </source>
</evidence>
<keyword evidence="7" id="KW-1015">Disulfide bond</keyword>
<sequence>MYFSKAVLISIAVFLQVTAIQARVSKDDRCGMINGEKVTCPSGECCSSFGWCGTSKEHCVTDCLFQCKKPKPTTSVKPTSKPSTTVSTGPKPTKTIISSDWTCGLKGKILVQCPSGYCCSEYGYCGNTEEYCKNPQPTTSVKPTGKPSTTVSTSPNPTKTVISSDWTCGLKVKVLVQCPSGYCCSEYGYCGNTEEYCGSNPPQPTNPPVQPGGKVPTGKIIETCNKAGTFAVTFDDGPSEYTGQLLNDLKARNVKVTFFVVGEMLESDQGRKFLKRAYDEGHHIASHTYTHISLAKTSESKIRSEMTKTADAIFKVIGKRPQYMRPPYGEYNAKALTIMKDMGYKVINWNVDTLDWEHKNSQKTLKVYKDVLAKANLKNDRFISLQHDIQPSTIKAAAGILDTVIKSGFKITTVADCLGDSELYH</sequence>
<evidence type="ECO:0000256" key="1">
    <source>
        <dbReference type="ARBA" id="ARBA00001941"/>
    </source>
</evidence>
<feature type="signal peptide" evidence="9">
    <location>
        <begin position="1"/>
        <end position="22"/>
    </location>
</feature>
<dbReference type="CDD" id="cd00035">
    <property type="entry name" value="ChtBD1"/>
    <property type="match status" value="3"/>
</dbReference>
<organism evidence="12 13">
    <name type="scientific">Basidiobolus ranarum</name>
    <dbReference type="NCBI Taxonomy" id="34480"/>
    <lineage>
        <taxon>Eukaryota</taxon>
        <taxon>Fungi</taxon>
        <taxon>Fungi incertae sedis</taxon>
        <taxon>Zoopagomycota</taxon>
        <taxon>Entomophthoromycotina</taxon>
        <taxon>Basidiobolomycetes</taxon>
        <taxon>Basidiobolales</taxon>
        <taxon>Basidiobolaceae</taxon>
        <taxon>Basidiobolus</taxon>
    </lineage>
</organism>
<evidence type="ECO:0000313" key="13">
    <source>
        <dbReference type="Proteomes" id="UP001479436"/>
    </source>
</evidence>
<dbReference type="PRINTS" id="PR00451">
    <property type="entry name" value="CHITINBINDNG"/>
</dbReference>
<feature type="domain" description="Chitin-binding type-1" evidence="10">
    <location>
        <begin position="27"/>
        <end position="69"/>
    </location>
</feature>
<keyword evidence="5" id="KW-0378">Hydrolase</keyword>
<feature type="domain" description="Chitin-binding type-1" evidence="10">
    <location>
        <begin position="165"/>
        <end position="226"/>
    </location>
</feature>
<evidence type="ECO:0000256" key="6">
    <source>
        <dbReference type="ARBA" id="ARBA00023277"/>
    </source>
</evidence>
<evidence type="ECO:0000256" key="8">
    <source>
        <dbReference type="SAM" id="MobiDB-lite"/>
    </source>
</evidence>
<evidence type="ECO:0000256" key="3">
    <source>
        <dbReference type="ARBA" id="ARBA00022723"/>
    </source>
</evidence>
<dbReference type="Gene3D" id="3.30.60.10">
    <property type="entry name" value="Endochitinase-like"/>
    <property type="match status" value="3"/>
</dbReference>
<keyword evidence="13" id="KW-1185">Reference proteome</keyword>
<accession>A0ABR2W0Y1</accession>
<feature type="disulfide bond" evidence="7">
    <location>
        <begin position="40"/>
        <end position="52"/>
    </location>
</feature>
<evidence type="ECO:0000256" key="9">
    <source>
        <dbReference type="SAM" id="SignalP"/>
    </source>
</evidence>
<dbReference type="Proteomes" id="UP001479436">
    <property type="component" value="Unassembled WGS sequence"/>
</dbReference>
<dbReference type="PROSITE" id="PS51677">
    <property type="entry name" value="NODB"/>
    <property type="match status" value="1"/>
</dbReference>
<comment type="caution">
    <text evidence="12">The sequence shown here is derived from an EMBL/GenBank/DDBJ whole genome shotgun (WGS) entry which is preliminary data.</text>
</comment>
<protein>
    <recommendedName>
        <fullName evidence="14">Glycoside hydrolase/deacetylase</fullName>
    </recommendedName>
</protein>
<feature type="region of interest" description="Disordered" evidence="8">
    <location>
        <begin position="136"/>
        <end position="157"/>
    </location>
</feature>
<feature type="region of interest" description="Disordered" evidence="8">
    <location>
        <begin position="71"/>
        <end position="91"/>
    </location>
</feature>
<evidence type="ECO:0000313" key="12">
    <source>
        <dbReference type="EMBL" id="KAK9712788.1"/>
    </source>
</evidence>
<feature type="disulfide bond" evidence="7">
    <location>
        <begin position="178"/>
        <end position="190"/>
    </location>
</feature>
<keyword evidence="3" id="KW-0479">Metal-binding</keyword>
<proteinExistence type="predicted"/>
<feature type="compositionally biased region" description="Low complexity" evidence="8">
    <location>
        <begin position="146"/>
        <end position="157"/>
    </location>
</feature>
<keyword evidence="6" id="KW-0119">Carbohydrate metabolism</keyword>